<dbReference type="PATRIC" id="fig|940295.4.peg.518"/>
<sequence length="191" mass="20682">MIVEVKLNVVITGVGGQGLITLANVIANAALREGVNSIVAETHGLSQRGGTVIVHVRLGDVEAPLIPKGEGDLMLSMELLEAARYLDFLSKDAEIVVNDYLLPPPLPGIEVPSRNFILNVLNRWKVFTVPATSKALQLGDPRSANMVLLGKALKHTKLGEFISLNSVLETVRELWPKAYEINKRAIEVGMA</sequence>
<keyword evidence="4" id="KW-1185">Reference proteome</keyword>
<dbReference type="EMBL" id="CP006867">
    <property type="protein sequence ID" value="ALU11575.1"/>
    <property type="molecule type" value="Genomic_DNA"/>
</dbReference>
<dbReference type="AlphaFoldDB" id="A0A0U3FNM3"/>
<dbReference type="PANTHER" id="PTHR43854:SF1">
    <property type="entry name" value="INDOLEPYRUVATE OXIDOREDUCTASE SUBUNIT IORB"/>
    <property type="match status" value="1"/>
</dbReference>
<dbReference type="SUPFAM" id="SSF53323">
    <property type="entry name" value="Pyruvate-ferredoxin oxidoreductase, PFOR, domain III"/>
    <property type="match status" value="1"/>
</dbReference>
<proteinExistence type="predicted"/>
<dbReference type="Gene3D" id="3.40.920.10">
    <property type="entry name" value="Pyruvate-ferredoxin oxidoreductase, PFOR, domain III"/>
    <property type="match status" value="1"/>
</dbReference>
<dbReference type="KEGG" id="iis:EYM_02660"/>
<evidence type="ECO:0000313" key="4">
    <source>
        <dbReference type="Proteomes" id="UP000060778"/>
    </source>
</evidence>
<accession>A0A0U3FNM3</accession>
<feature type="domain" description="Pyruvate/ketoisovalerate oxidoreductase catalytic" evidence="2">
    <location>
        <begin position="15"/>
        <end position="190"/>
    </location>
</feature>
<dbReference type="STRING" id="940295.EYM_02660"/>
<name>A0A0U3FNM3_9CREN</name>
<protein>
    <submittedName>
        <fullName evidence="3">Indolepyruvate ferredoxin oxidoreductase</fullName>
    </submittedName>
</protein>
<dbReference type="Proteomes" id="UP000060778">
    <property type="component" value="Chromosome"/>
</dbReference>
<evidence type="ECO:0000256" key="1">
    <source>
        <dbReference type="ARBA" id="ARBA00023002"/>
    </source>
</evidence>
<dbReference type="InterPro" id="IPR052198">
    <property type="entry name" value="IorB_Oxidoreductase"/>
</dbReference>
<keyword evidence="3" id="KW-0670">Pyruvate</keyword>
<dbReference type="PANTHER" id="PTHR43854">
    <property type="entry name" value="INDOLEPYRUVATE OXIDOREDUCTASE SUBUNIT IORB"/>
    <property type="match status" value="1"/>
</dbReference>
<dbReference type="InterPro" id="IPR019752">
    <property type="entry name" value="Pyrv/ketoisovalerate_OxRed_cat"/>
</dbReference>
<evidence type="ECO:0000259" key="2">
    <source>
        <dbReference type="Pfam" id="PF01558"/>
    </source>
</evidence>
<dbReference type="GO" id="GO:0016903">
    <property type="term" value="F:oxidoreductase activity, acting on the aldehyde or oxo group of donors"/>
    <property type="evidence" value="ECO:0007669"/>
    <property type="project" value="InterPro"/>
</dbReference>
<dbReference type="InterPro" id="IPR002869">
    <property type="entry name" value="Pyrv_flavodox_OxRed_cen"/>
</dbReference>
<evidence type="ECO:0000313" key="3">
    <source>
        <dbReference type="EMBL" id="ALU11575.1"/>
    </source>
</evidence>
<organism evidence="3 4">
    <name type="scientific">Ignicoccus islandicus DSM 13165</name>
    <dbReference type="NCBI Taxonomy" id="940295"/>
    <lineage>
        <taxon>Archaea</taxon>
        <taxon>Thermoproteota</taxon>
        <taxon>Thermoprotei</taxon>
        <taxon>Desulfurococcales</taxon>
        <taxon>Desulfurococcaceae</taxon>
        <taxon>Ignicoccus</taxon>
    </lineage>
</organism>
<keyword evidence="1" id="KW-0560">Oxidoreductase</keyword>
<reference evidence="3 4" key="1">
    <citation type="submission" date="2013-11" db="EMBL/GenBank/DDBJ databases">
        <title>Comparative genomics of Ignicoccus.</title>
        <authorList>
            <person name="Podar M."/>
        </authorList>
    </citation>
    <scope>NUCLEOTIDE SEQUENCE [LARGE SCALE GENOMIC DNA]</scope>
    <source>
        <strain evidence="3 4">DSM 13165</strain>
    </source>
</reference>
<gene>
    <name evidence="3" type="ORF">EYM_02660</name>
</gene>
<dbReference type="Pfam" id="PF01558">
    <property type="entry name" value="POR"/>
    <property type="match status" value="1"/>
</dbReference>